<protein>
    <recommendedName>
        <fullName evidence="3">Reverse transcriptase</fullName>
    </recommendedName>
</protein>
<dbReference type="Proteomes" id="UP001358586">
    <property type="component" value="Chromosome 13"/>
</dbReference>
<keyword evidence="2" id="KW-1185">Reference proteome</keyword>
<accession>A0ABR0MBE4</accession>
<gene>
    <name evidence="1" type="ORF">PVK06_046711</name>
</gene>
<evidence type="ECO:0000313" key="1">
    <source>
        <dbReference type="EMBL" id="KAK5770560.1"/>
    </source>
</evidence>
<reference evidence="1 2" key="1">
    <citation type="submission" date="2023-03" db="EMBL/GenBank/DDBJ databases">
        <title>WGS of Gossypium arboreum.</title>
        <authorList>
            <person name="Yu D."/>
        </authorList>
    </citation>
    <scope>NUCLEOTIDE SEQUENCE [LARGE SCALE GENOMIC DNA]</scope>
    <source>
        <tissue evidence="1">Leaf</tissue>
    </source>
</reference>
<evidence type="ECO:0000313" key="2">
    <source>
        <dbReference type="Proteomes" id="UP001358586"/>
    </source>
</evidence>
<evidence type="ECO:0008006" key="3">
    <source>
        <dbReference type="Google" id="ProtNLM"/>
    </source>
</evidence>
<comment type="caution">
    <text evidence="1">The sequence shown here is derived from an EMBL/GenBank/DDBJ whole genome shotgun (WGS) entry which is preliminary data.</text>
</comment>
<organism evidence="1 2">
    <name type="scientific">Gossypium arboreum</name>
    <name type="common">Tree cotton</name>
    <name type="synonym">Gossypium nanking</name>
    <dbReference type="NCBI Taxonomy" id="29729"/>
    <lineage>
        <taxon>Eukaryota</taxon>
        <taxon>Viridiplantae</taxon>
        <taxon>Streptophyta</taxon>
        <taxon>Embryophyta</taxon>
        <taxon>Tracheophyta</taxon>
        <taxon>Spermatophyta</taxon>
        <taxon>Magnoliopsida</taxon>
        <taxon>eudicotyledons</taxon>
        <taxon>Gunneridae</taxon>
        <taxon>Pentapetalae</taxon>
        <taxon>rosids</taxon>
        <taxon>malvids</taxon>
        <taxon>Malvales</taxon>
        <taxon>Malvaceae</taxon>
        <taxon>Malvoideae</taxon>
        <taxon>Gossypium</taxon>
    </lineage>
</organism>
<proteinExistence type="predicted"/>
<sequence length="191" mass="21826">MEKVQRSCNFFNGIEVGSIGSSGGLYLAWKGDISVLPQSFSTSHIDVIIDDMEKGIKWRFTGFYGSLYHQDRDATWDLLRQLCEAGELPWLEDNLKLKAEYTNEVIYETLKEMGPTKALDKCIDSAQSAFVPGRLIFDNVILAYELLHTLKHKRVGKKDFIAVKLDMSKAYDSIEWSFVERVMKKIGFDPN</sequence>
<dbReference type="EMBL" id="JARKNE010000013">
    <property type="protein sequence ID" value="KAK5770560.1"/>
    <property type="molecule type" value="Genomic_DNA"/>
</dbReference>
<name>A0ABR0MBE4_GOSAR</name>